<keyword evidence="3" id="KW-1185">Reference proteome</keyword>
<evidence type="ECO:0000256" key="1">
    <source>
        <dbReference type="SAM" id="MobiDB-lite"/>
    </source>
</evidence>
<reference evidence="2 3" key="1">
    <citation type="submission" date="2024-01" db="EMBL/GenBank/DDBJ databases">
        <title>The genomes of 5 underutilized Papilionoideae crops provide insights into root nodulation and disease resistanc.</title>
        <authorList>
            <person name="Yuan L."/>
        </authorList>
    </citation>
    <scope>NUCLEOTIDE SEQUENCE [LARGE SCALE GENOMIC DNA]</scope>
    <source>
        <strain evidence="2">ZHUSHIDOU_FW_LH</strain>
        <tissue evidence="2">Leaf</tissue>
    </source>
</reference>
<evidence type="ECO:0000313" key="2">
    <source>
        <dbReference type="EMBL" id="KAK7259546.1"/>
    </source>
</evidence>
<feature type="region of interest" description="Disordered" evidence="1">
    <location>
        <begin position="74"/>
        <end position="102"/>
    </location>
</feature>
<dbReference type="Proteomes" id="UP001372338">
    <property type="component" value="Unassembled WGS sequence"/>
</dbReference>
<organism evidence="2 3">
    <name type="scientific">Crotalaria pallida</name>
    <name type="common">Smooth rattlebox</name>
    <name type="synonym">Crotalaria striata</name>
    <dbReference type="NCBI Taxonomy" id="3830"/>
    <lineage>
        <taxon>Eukaryota</taxon>
        <taxon>Viridiplantae</taxon>
        <taxon>Streptophyta</taxon>
        <taxon>Embryophyta</taxon>
        <taxon>Tracheophyta</taxon>
        <taxon>Spermatophyta</taxon>
        <taxon>Magnoliopsida</taxon>
        <taxon>eudicotyledons</taxon>
        <taxon>Gunneridae</taxon>
        <taxon>Pentapetalae</taxon>
        <taxon>rosids</taxon>
        <taxon>fabids</taxon>
        <taxon>Fabales</taxon>
        <taxon>Fabaceae</taxon>
        <taxon>Papilionoideae</taxon>
        <taxon>50 kb inversion clade</taxon>
        <taxon>genistoids sensu lato</taxon>
        <taxon>core genistoids</taxon>
        <taxon>Crotalarieae</taxon>
        <taxon>Crotalaria</taxon>
    </lineage>
</organism>
<accession>A0AAN9ENH5</accession>
<proteinExistence type="predicted"/>
<gene>
    <name evidence="2" type="ORF">RIF29_25155</name>
</gene>
<protein>
    <submittedName>
        <fullName evidence="2">Uncharacterized protein</fullName>
    </submittedName>
</protein>
<feature type="region of interest" description="Disordered" evidence="1">
    <location>
        <begin position="124"/>
        <end position="160"/>
    </location>
</feature>
<evidence type="ECO:0000313" key="3">
    <source>
        <dbReference type="Proteomes" id="UP001372338"/>
    </source>
</evidence>
<feature type="region of interest" description="Disordered" evidence="1">
    <location>
        <begin position="1"/>
        <end position="22"/>
    </location>
</feature>
<feature type="compositionally biased region" description="Basic and acidic residues" evidence="1">
    <location>
        <begin position="124"/>
        <end position="137"/>
    </location>
</feature>
<dbReference type="AlphaFoldDB" id="A0AAN9ENH5"/>
<comment type="caution">
    <text evidence="2">The sequence shown here is derived from an EMBL/GenBank/DDBJ whole genome shotgun (WGS) entry which is preliminary data.</text>
</comment>
<name>A0AAN9ENH5_CROPI</name>
<dbReference type="EMBL" id="JAYWIO010000005">
    <property type="protein sequence ID" value="KAK7259546.1"/>
    <property type="molecule type" value="Genomic_DNA"/>
</dbReference>
<sequence length="216" mass="24354">MPKKRGRPPKSPLSSSKTIINEPKIETITPSKDGISHLDEEDLEDIENLSPKQAPLWIQKIDALREKIRAKSGKTYDKEVPTMADPKMLSGEKSPLNGPDTFNVDRAKEVVKAVLTAATDTIQKEKEVNVGNHEESQHMPGVSSVSKQKESQTEVTEEDFKNVVQASWVENVEGSDMYQVCKKLQKLQKHLSDLNRKYYARIDEQELALKSQLDNV</sequence>